<accession>A0ABR2EUS1</accession>
<evidence type="ECO:0000313" key="1">
    <source>
        <dbReference type="EMBL" id="KAK8565747.1"/>
    </source>
</evidence>
<reference evidence="1 2" key="1">
    <citation type="journal article" date="2024" name="G3 (Bethesda)">
        <title>Genome assembly of Hibiscus sabdariffa L. provides insights into metabolisms of medicinal natural products.</title>
        <authorList>
            <person name="Kim T."/>
        </authorList>
    </citation>
    <scope>NUCLEOTIDE SEQUENCE [LARGE SCALE GENOMIC DNA]</scope>
    <source>
        <strain evidence="1">TK-2024</strain>
        <tissue evidence="1">Old leaves</tissue>
    </source>
</reference>
<keyword evidence="2" id="KW-1185">Reference proteome</keyword>
<dbReference type="PANTHER" id="PTHR31071">
    <property type="entry name" value="GB|AAF24581.1"/>
    <property type="match status" value="1"/>
</dbReference>
<dbReference type="Proteomes" id="UP001472677">
    <property type="component" value="Unassembled WGS sequence"/>
</dbReference>
<gene>
    <name evidence="1" type="ORF">V6N12_059301</name>
</gene>
<name>A0ABR2EUS1_9ROSI</name>
<evidence type="ECO:0000313" key="2">
    <source>
        <dbReference type="Proteomes" id="UP001472677"/>
    </source>
</evidence>
<protein>
    <submittedName>
        <fullName evidence="1">Uncharacterized protein</fullName>
    </submittedName>
</protein>
<dbReference type="PANTHER" id="PTHR31071:SF9">
    <property type="entry name" value="INTRACELLULAR PROTEIN TRANSPORT PROTEIN USO1-RELATED"/>
    <property type="match status" value="1"/>
</dbReference>
<organism evidence="1 2">
    <name type="scientific">Hibiscus sabdariffa</name>
    <name type="common">roselle</name>
    <dbReference type="NCBI Taxonomy" id="183260"/>
    <lineage>
        <taxon>Eukaryota</taxon>
        <taxon>Viridiplantae</taxon>
        <taxon>Streptophyta</taxon>
        <taxon>Embryophyta</taxon>
        <taxon>Tracheophyta</taxon>
        <taxon>Spermatophyta</taxon>
        <taxon>Magnoliopsida</taxon>
        <taxon>eudicotyledons</taxon>
        <taxon>Gunneridae</taxon>
        <taxon>Pentapetalae</taxon>
        <taxon>rosids</taxon>
        <taxon>malvids</taxon>
        <taxon>Malvales</taxon>
        <taxon>Malvaceae</taxon>
        <taxon>Malvoideae</taxon>
        <taxon>Hibiscus</taxon>
    </lineage>
</organism>
<dbReference type="EMBL" id="JBBPBM010000010">
    <property type="protein sequence ID" value="KAK8565747.1"/>
    <property type="molecule type" value="Genomic_DNA"/>
</dbReference>
<comment type="caution">
    <text evidence="1">The sequence shown here is derived from an EMBL/GenBank/DDBJ whole genome shotgun (WGS) entry which is preliminary data.</text>
</comment>
<dbReference type="InterPro" id="IPR043424">
    <property type="entry name" value="BLT-like"/>
</dbReference>
<proteinExistence type="predicted"/>
<sequence>MLRFLKHKHEIDHVDGESHERLILHISEAWLDERMQMKLAQGQTDLAEKNLIIDKLSLDIEAFLEAKRSTFVG</sequence>